<dbReference type="EMBL" id="JBJJXI010000136">
    <property type="protein sequence ID" value="KAL3388133.1"/>
    <property type="molecule type" value="Genomic_DNA"/>
</dbReference>
<proteinExistence type="inferred from homology"/>
<evidence type="ECO:0000256" key="7">
    <source>
        <dbReference type="ARBA" id="ARBA00022722"/>
    </source>
</evidence>
<dbReference type="PANTHER" id="PTHR13348">
    <property type="entry name" value="RIBONUCLEASE P SUBUNIT P29"/>
    <property type="match status" value="1"/>
</dbReference>
<evidence type="ECO:0000256" key="10">
    <source>
        <dbReference type="ARBA" id="ARBA00046486"/>
    </source>
</evidence>
<dbReference type="InterPro" id="IPR023534">
    <property type="entry name" value="Rof/RNase_P-like"/>
</dbReference>
<accession>A0ABD2W5K7</accession>
<dbReference type="InterPro" id="IPR023538">
    <property type="entry name" value="RNP1"/>
</dbReference>
<dbReference type="GO" id="GO:0005634">
    <property type="term" value="C:nucleus"/>
    <property type="evidence" value="ECO:0007669"/>
    <property type="project" value="UniProtKB-SubCell"/>
</dbReference>
<evidence type="ECO:0000256" key="4">
    <source>
        <dbReference type="ARBA" id="ARBA00016225"/>
    </source>
</evidence>
<dbReference type="HAMAP" id="MF_00754">
    <property type="entry name" value="RNase_P_1"/>
    <property type="match status" value="1"/>
</dbReference>
<dbReference type="GO" id="GO:0016787">
    <property type="term" value="F:hydrolase activity"/>
    <property type="evidence" value="ECO:0007669"/>
    <property type="project" value="UniProtKB-KW"/>
</dbReference>
<dbReference type="InterPro" id="IPR016848">
    <property type="entry name" value="RNase_P/MRP_Rpp29-subunit"/>
</dbReference>
<dbReference type="GO" id="GO:0004519">
    <property type="term" value="F:endonuclease activity"/>
    <property type="evidence" value="ECO:0007669"/>
    <property type="project" value="UniProtKB-KW"/>
</dbReference>
<dbReference type="Gene3D" id="2.30.30.210">
    <property type="entry name" value="Ribonuclease P/MRP, subunit p29"/>
    <property type="match status" value="1"/>
</dbReference>
<evidence type="ECO:0000256" key="6">
    <source>
        <dbReference type="ARBA" id="ARBA00022694"/>
    </source>
</evidence>
<sequence>MNDCNIERYQVNYRDKAAPKAAHFRSTLLDHHGPEHVGFEGIQNQYCEILYQFSPFYENICTPLPSGFGTKAASSEQREEYVVKFLENALPSCDVNEINDVLKKDFILDKHKGKFNKKKCEKNYIKLRKNITFLKHQTDIHYEDMLPLNSLWLGYMLNGIGKVVPPSLSPQCEKICQQMIKAEYIGAKISIARSKCPSYYGLEGIIILDTKCTFKIISKDNVIRSIPKSSCVFKVHFGKFNLEVFGKDLCIRPAERCVKKFKTFNIPKL</sequence>
<dbReference type="AlphaFoldDB" id="A0ABD2W5K7"/>
<dbReference type="InterPro" id="IPR036980">
    <property type="entry name" value="RNase_P/MRP_Rpp29_sf"/>
</dbReference>
<keyword evidence="5" id="KW-0963">Cytoplasm</keyword>
<comment type="function">
    <text evidence="1">Component of ribonuclease P, a ribonucleoprotein complex that generates mature tRNA molecules by cleaving their 5'-ends.</text>
</comment>
<keyword evidence="12" id="KW-1185">Reference proteome</keyword>
<reference evidence="11 12" key="1">
    <citation type="journal article" date="2024" name="bioRxiv">
        <title>A reference genome for Trichogramma kaykai: A tiny desert-dwelling parasitoid wasp with competing sex-ratio distorters.</title>
        <authorList>
            <person name="Culotta J."/>
            <person name="Lindsey A.R."/>
        </authorList>
    </citation>
    <scope>NUCLEOTIDE SEQUENCE [LARGE SCALE GENOMIC DNA]</scope>
    <source>
        <strain evidence="11 12">KSX58</strain>
    </source>
</reference>
<dbReference type="SUPFAM" id="SSF101744">
    <property type="entry name" value="Rof/RNase P subunit-like"/>
    <property type="match status" value="1"/>
</dbReference>
<gene>
    <name evidence="11" type="ORF">TKK_017173</name>
</gene>
<keyword evidence="8" id="KW-0255">Endonuclease</keyword>
<evidence type="ECO:0000256" key="3">
    <source>
        <dbReference type="ARBA" id="ARBA00006181"/>
    </source>
</evidence>
<evidence type="ECO:0000256" key="8">
    <source>
        <dbReference type="ARBA" id="ARBA00022759"/>
    </source>
</evidence>
<evidence type="ECO:0000256" key="1">
    <source>
        <dbReference type="ARBA" id="ARBA00002435"/>
    </source>
</evidence>
<keyword evidence="6" id="KW-0819">tRNA processing</keyword>
<organism evidence="11 12">
    <name type="scientific">Trichogramma kaykai</name>
    <dbReference type="NCBI Taxonomy" id="54128"/>
    <lineage>
        <taxon>Eukaryota</taxon>
        <taxon>Metazoa</taxon>
        <taxon>Ecdysozoa</taxon>
        <taxon>Arthropoda</taxon>
        <taxon>Hexapoda</taxon>
        <taxon>Insecta</taxon>
        <taxon>Pterygota</taxon>
        <taxon>Neoptera</taxon>
        <taxon>Endopterygota</taxon>
        <taxon>Hymenoptera</taxon>
        <taxon>Apocrita</taxon>
        <taxon>Proctotrupomorpha</taxon>
        <taxon>Chalcidoidea</taxon>
        <taxon>Trichogrammatidae</taxon>
        <taxon>Trichogramma</taxon>
    </lineage>
</organism>
<comment type="subcellular location">
    <subcellularLocation>
        <location evidence="2">Nucleus</location>
    </subcellularLocation>
</comment>
<dbReference type="GO" id="GO:0008033">
    <property type="term" value="P:tRNA processing"/>
    <property type="evidence" value="ECO:0007669"/>
    <property type="project" value="UniProtKB-KW"/>
</dbReference>
<protein>
    <recommendedName>
        <fullName evidence="4">Ribonuclease P protein subunit p29</fullName>
    </recommendedName>
</protein>
<evidence type="ECO:0000256" key="5">
    <source>
        <dbReference type="ARBA" id="ARBA00022490"/>
    </source>
</evidence>
<evidence type="ECO:0000256" key="2">
    <source>
        <dbReference type="ARBA" id="ARBA00004123"/>
    </source>
</evidence>
<name>A0ABD2W5K7_9HYME</name>
<comment type="caution">
    <text evidence="11">The sequence shown here is derived from an EMBL/GenBank/DDBJ whole genome shotgun (WGS) entry which is preliminary data.</text>
</comment>
<comment type="similarity">
    <text evidence="3">Belongs to the eukaryotic/archaeal RNase P protein component 1 family.</text>
</comment>
<dbReference type="Pfam" id="PF01868">
    <property type="entry name" value="RNase_P-MRP_p29"/>
    <property type="match status" value="1"/>
</dbReference>
<dbReference type="Proteomes" id="UP001627154">
    <property type="component" value="Unassembled WGS sequence"/>
</dbReference>
<keyword evidence="7" id="KW-0540">Nuclease</keyword>
<dbReference type="SMART" id="SM00538">
    <property type="entry name" value="POP4"/>
    <property type="match status" value="1"/>
</dbReference>
<dbReference type="InterPro" id="IPR002730">
    <property type="entry name" value="Rpp29/RNP1"/>
</dbReference>
<evidence type="ECO:0000313" key="11">
    <source>
        <dbReference type="EMBL" id="KAL3388133.1"/>
    </source>
</evidence>
<evidence type="ECO:0000256" key="9">
    <source>
        <dbReference type="ARBA" id="ARBA00022801"/>
    </source>
</evidence>
<dbReference type="PANTHER" id="PTHR13348:SF0">
    <property type="entry name" value="RIBONUCLEASE P PROTEIN SUBUNIT P29"/>
    <property type="match status" value="1"/>
</dbReference>
<comment type="subunit">
    <text evidence="10">Component of nuclear RNase P and RNase MRP ribonucleoproteins. RNase P consists of a catalytic RNA moiety and 10 different protein chains; POP1, POP4, POP5, POP7, RPP14, RPP21, RPP25, RPP30, RPP38 and RPP40. Within the RNase P complex, POP1, POP7 and RPP25 form the 'finger' subcomplex, POP5, RPP14, RPP40 and homodimeric RPP30 form the 'palm' subcomplex, and RPP21, POP4 and RPP38 form the 'wrist' subcomplex. All subunits of the RNase P complex interact with the catalytic RNA. Several subunits of RNase P are also part of the RNase MRP complex. RNase MRP consists of a catalytic RNA moiety and about 8 protein subunits; POP1, POP7, RPP25, RPP30, RPP38, RPP40 and possibly also POP4 and POP5.</text>
</comment>
<keyword evidence="9" id="KW-0378">Hydrolase</keyword>
<evidence type="ECO:0000313" key="12">
    <source>
        <dbReference type="Proteomes" id="UP001627154"/>
    </source>
</evidence>